<organism evidence="4 5">
    <name type="scientific">Reichenbachiella faecimaris</name>
    <dbReference type="NCBI Taxonomy" id="692418"/>
    <lineage>
        <taxon>Bacteria</taxon>
        <taxon>Pseudomonadati</taxon>
        <taxon>Bacteroidota</taxon>
        <taxon>Cytophagia</taxon>
        <taxon>Cytophagales</taxon>
        <taxon>Reichenbachiellaceae</taxon>
        <taxon>Reichenbachiella</taxon>
    </lineage>
</organism>
<dbReference type="GO" id="GO:0001522">
    <property type="term" value="P:pseudouridine synthesis"/>
    <property type="evidence" value="ECO:0007669"/>
    <property type="project" value="InterPro"/>
</dbReference>
<evidence type="ECO:0000313" key="4">
    <source>
        <dbReference type="EMBL" id="SMD32225.1"/>
    </source>
</evidence>
<name>A0A1W2G6D4_REIFA</name>
<protein>
    <submittedName>
        <fullName evidence="4">23S rRNA pseudouridine1911/1915/1917 synthase</fullName>
    </submittedName>
</protein>
<accession>A0A1W2G6D4</accession>
<dbReference type="Pfam" id="PF00849">
    <property type="entry name" value="PseudoU_synth_2"/>
    <property type="match status" value="1"/>
</dbReference>
<dbReference type="GO" id="GO:0003723">
    <property type="term" value="F:RNA binding"/>
    <property type="evidence" value="ECO:0007669"/>
    <property type="project" value="InterPro"/>
</dbReference>
<dbReference type="EMBL" id="FWYF01000001">
    <property type="protein sequence ID" value="SMD32225.1"/>
    <property type="molecule type" value="Genomic_DNA"/>
</dbReference>
<dbReference type="PROSITE" id="PS01129">
    <property type="entry name" value="PSI_RLU"/>
    <property type="match status" value="1"/>
</dbReference>
<reference evidence="4 5" key="1">
    <citation type="submission" date="2017-04" db="EMBL/GenBank/DDBJ databases">
        <authorList>
            <person name="Afonso C.L."/>
            <person name="Miller P.J."/>
            <person name="Scott M.A."/>
            <person name="Spackman E."/>
            <person name="Goraichik I."/>
            <person name="Dimitrov K.M."/>
            <person name="Suarez D.L."/>
            <person name="Swayne D.E."/>
        </authorList>
    </citation>
    <scope>NUCLEOTIDE SEQUENCE [LARGE SCALE GENOMIC DNA]</scope>
    <source>
        <strain evidence="4 5">DSM 26133</strain>
    </source>
</reference>
<dbReference type="AlphaFoldDB" id="A0A1W2G6D4"/>
<gene>
    <name evidence="4" type="ORF">SAMN04488029_0568</name>
</gene>
<evidence type="ECO:0000256" key="1">
    <source>
        <dbReference type="ARBA" id="ARBA00010876"/>
    </source>
</evidence>
<proteinExistence type="inferred from homology"/>
<dbReference type="CDD" id="cd02869">
    <property type="entry name" value="PseudoU_synth_RluA_like"/>
    <property type="match status" value="1"/>
</dbReference>
<keyword evidence="5" id="KW-1185">Reference proteome</keyword>
<dbReference type="GO" id="GO:0140098">
    <property type="term" value="F:catalytic activity, acting on RNA"/>
    <property type="evidence" value="ECO:0007669"/>
    <property type="project" value="UniProtKB-ARBA"/>
</dbReference>
<dbReference type="InterPro" id="IPR006145">
    <property type="entry name" value="PsdUridine_synth_RsuA/RluA"/>
</dbReference>
<feature type="domain" description="Pseudouridine synthase RsuA/RluA-like" evidence="3">
    <location>
        <begin position="13"/>
        <end position="169"/>
    </location>
</feature>
<dbReference type="SUPFAM" id="SSF55120">
    <property type="entry name" value="Pseudouridine synthase"/>
    <property type="match status" value="1"/>
</dbReference>
<dbReference type="Proteomes" id="UP000192472">
    <property type="component" value="Unassembled WGS sequence"/>
</dbReference>
<dbReference type="RefSeq" id="WP_084370900.1">
    <property type="nucleotide sequence ID" value="NZ_FWYF01000001.1"/>
</dbReference>
<sequence length="245" mass="28161">MGKPFISIYEDNHLLIVDKASGVLVQGDKTRDKPLLEYCKEYIKTKYNKPGEVFLGTVHRLDRPVSGAIVFARTSKALERMNKLFKDRKINKTYWAVVKNKPPKKEDKLVHYLKKDEKINKTTAYDQPTDGAQRAELNYKVLGKLNDHFLLEVRPLTGRPHQIRVQLASMGCPIRGDLKYGFPKANPDASINLHARALDFIHPVKKEPVKILAGVPVNDFWEQFLVLDKSAKEMAKKDKYKDKLY</sequence>
<evidence type="ECO:0000259" key="3">
    <source>
        <dbReference type="Pfam" id="PF00849"/>
    </source>
</evidence>
<dbReference type="GO" id="GO:0009982">
    <property type="term" value="F:pseudouridine synthase activity"/>
    <property type="evidence" value="ECO:0007669"/>
    <property type="project" value="InterPro"/>
</dbReference>
<dbReference type="Gene3D" id="3.30.2350.10">
    <property type="entry name" value="Pseudouridine synthase"/>
    <property type="match status" value="1"/>
</dbReference>
<dbReference type="GO" id="GO:0006396">
    <property type="term" value="P:RNA processing"/>
    <property type="evidence" value="ECO:0007669"/>
    <property type="project" value="UniProtKB-ARBA"/>
</dbReference>
<keyword evidence="2" id="KW-0413">Isomerase</keyword>
<evidence type="ECO:0000313" key="5">
    <source>
        <dbReference type="Proteomes" id="UP000192472"/>
    </source>
</evidence>
<dbReference type="InterPro" id="IPR006224">
    <property type="entry name" value="PsdUridine_synth_RluA-like_CS"/>
</dbReference>
<dbReference type="PANTHER" id="PTHR21600">
    <property type="entry name" value="MITOCHONDRIAL RNA PSEUDOURIDINE SYNTHASE"/>
    <property type="match status" value="1"/>
</dbReference>
<dbReference type="InterPro" id="IPR050188">
    <property type="entry name" value="RluA_PseudoU_synthase"/>
</dbReference>
<dbReference type="InterPro" id="IPR020103">
    <property type="entry name" value="PsdUridine_synth_cat_dom_sf"/>
</dbReference>
<dbReference type="STRING" id="692418.SAMN04488029_0568"/>
<evidence type="ECO:0000256" key="2">
    <source>
        <dbReference type="ARBA" id="ARBA00023235"/>
    </source>
</evidence>
<comment type="similarity">
    <text evidence="1">Belongs to the pseudouridine synthase RluA family.</text>
</comment>
<dbReference type="PANTHER" id="PTHR21600:SF83">
    <property type="entry name" value="PSEUDOURIDYLATE SYNTHASE RPUSD4, MITOCHONDRIAL"/>
    <property type="match status" value="1"/>
</dbReference>
<dbReference type="OrthoDB" id="9807829at2"/>